<evidence type="ECO:0000256" key="1">
    <source>
        <dbReference type="ARBA" id="ARBA00004141"/>
    </source>
</evidence>
<evidence type="ECO:0000256" key="4">
    <source>
        <dbReference type="ARBA" id="ARBA00023136"/>
    </source>
</evidence>
<dbReference type="GO" id="GO:0005886">
    <property type="term" value="C:plasma membrane"/>
    <property type="evidence" value="ECO:0007669"/>
    <property type="project" value="TreeGrafter"/>
</dbReference>
<evidence type="ECO:0000256" key="5">
    <source>
        <dbReference type="SAM" id="Phobius"/>
    </source>
</evidence>
<reference evidence="6 7" key="2">
    <citation type="submission" date="2008-10" db="EMBL/GenBank/DDBJ databases">
        <authorList>
            <person name="Fulton L."/>
            <person name="Clifton S."/>
            <person name="Fulton B."/>
            <person name="Xu J."/>
            <person name="Minx P."/>
            <person name="Pepin K.H."/>
            <person name="Johnson M."/>
            <person name="Bhonagiri V."/>
            <person name="Nash W.E."/>
            <person name="Mardis E.R."/>
            <person name="Wilson R.K."/>
        </authorList>
    </citation>
    <scope>NUCLEOTIDE SEQUENCE [LARGE SCALE GENOMIC DNA]</scope>
    <source>
        <strain evidence="6 7">DSM 30120</strain>
    </source>
</reference>
<comment type="subcellular location">
    <subcellularLocation>
        <location evidence="1">Membrane</location>
        <topology evidence="1">Multi-pass membrane protein</topology>
    </subcellularLocation>
</comment>
<dbReference type="PANTHER" id="PTHR43652">
    <property type="entry name" value="BASIC AMINO ACID ANTIPORTER YFCC-RELATED"/>
    <property type="match status" value="1"/>
</dbReference>
<evidence type="ECO:0000313" key="7">
    <source>
        <dbReference type="Proteomes" id="UP000003729"/>
    </source>
</evidence>
<dbReference type="EMBL" id="ABXW01000070">
    <property type="protein sequence ID" value="EEB44384.1"/>
    <property type="molecule type" value="Genomic_DNA"/>
</dbReference>
<dbReference type="GO" id="GO:0022857">
    <property type="term" value="F:transmembrane transporter activity"/>
    <property type="evidence" value="ECO:0007669"/>
    <property type="project" value="InterPro"/>
</dbReference>
<feature type="transmembrane region" description="Helical" evidence="5">
    <location>
        <begin position="379"/>
        <end position="399"/>
    </location>
</feature>
<gene>
    <name evidence="6" type="ORF">PROVALCAL_03735</name>
</gene>
<dbReference type="PANTHER" id="PTHR43652:SF2">
    <property type="entry name" value="BASIC AMINO ACID ANTIPORTER YFCC-RELATED"/>
    <property type="match status" value="1"/>
</dbReference>
<comment type="caution">
    <text evidence="6">The sequence shown here is derived from an EMBL/GenBank/DDBJ whole genome shotgun (WGS) entry which is preliminary data.</text>
</comment>
<feature type="transmembrane region" description="Helical" evidence="5">
    <location>
        <begin position="158"/>
        <end position="179"/>
    </location>
</feature>
<proteinExistence type="predicted"/>
<feature type="transmembrane region" description="Helical" evidence="5">
    <location>
        <begin position="247"/>
        <end position="265"/>
    </location>
</feature>
<dbReference type="Proteomes" id="UP000003729">
    <property type="component" value="Unassembled WGS sequence"/>
</dbReference>
<protein>
    <submittedName>
        <fullName evidence="6">Citrate transporter</fullName>
    </submittedName>
</protein>
<organism evidence="6 7">
    <name type="scientific">Providencia alcalifaciens DSM 30120</name>
    <dbReference type="NCBI Taxonomy" id="520999"/>
    <lineage>
        <taxon>Bacteria</taxon>
        <taxon>Pseudomonadati</taxon>
        <taxon>Pseudomonadota</taxon>
        <taxon>Gammaproteobacteria</taxon>
        <taxon>Enterobacterales</taxon>
        <taxon>Morganellaceae</taxon>
        <taxon>Providencia</taxon>
    </lineage>
</organism>
<dbReference type="AlphaFoldDB" id="B6XK27"/>
<dbReference type="InterPro" id="IPR001898">
    <property type="entry name" value="SLC13A/DASS"/>
</dbReference>
<evidence type="ECO:0000256" key="3">
    <source>
        <dbReference type="ARBA" id="ARBA00022989"/>
    </source>
</evidence>
<feature type="transmembrane region" description="Helical" evidence="5">
    <location>
        <begin position="74"/>
        <end position="92"/>
    </location>
</feature>
<feature type="transmembrane region" description="Helical" evidence="5">
    <location>
        <begin position="199"/>
        <end position="226"/>
    </location>
</feature>
<feature type="transmembrane region" description="Helical" evidence="5">
    <location>
        <begin position="419"/>
        <end position="442"/>
    </location>
</feature>
<dbReference type="InterPro" id="IPR051679">
    <property type="entry name" value="DASS-Related_Transporters"/>
</dbReference>
<feature type="transmembrane region" description="Helical" evidence="5">
    <location>
        <begin position="302"/>
        <end position="321"/>
    </location>
</feature>
<evidence type="ECO:0000313" key="6">
    <source>
        <dbReference type="EMBL" id="EEB44384.1"/>
    </source>
</evidence>
<dbReference type="Pfam" id="PF00939">
    <property type="entry name" value="Na_sulph_symp"/>
    <property type="match status" value="1"/>
</dbReference>
<dbReference type="eggNOG" id="COG0471">
    <property type="taxonomic scope" value="Bacteria"/>
</dbReference>
<reference evidence="6 7" key="1">
    <citation type="submission" date="2008-10" db="EMBL/GenBank/DDBJ databases">
        <title>Draft genome sequence of Providencia alcalifaciens (DSM 30120).</title>
        <authorList>
            <person name="Sudarsanam P."/>
            <person name="Ley R."/>
            <person name="Guruge J."/>
            <person name="Turnbaugh P.J."/>
            <person name="Mahowald M."/>
            <person name="Liep D."/>
            <person name="Gordon J."/>
        </authorList>
    </citation>
    <scope>NUCLEOTIDE SEQUENCE [LARGE SCALE GENOMIC DNA]</scope>
    <source>
        <strain evidence="6 7">DSM 30120</strain>
    </source>
</reference>
<evidence type="ECO:0000256" key="2">
    <source>
        <dbReference type="ARBA" id="ARBA00022692"/>
    </source>
</evidence>
<feature type="transmembrane region" description="Helical" evidence="5">
    <location>
        <begin position="271"/>
        <end position="290"/>
    </location>
</feature>
<keyword evidence="3 5" id="KW-1133">Transmembrane helix</keyword>
<feature type="transmembrane region" description="Helical" evidence="5">
    <location>
        <begin position="45"/>
        <end position="67"/>
    </location>
</feature>
<accession>B6XK27</accession>
<name>B6XK27_9GAMM</name>
<keyword evidence="2 5" id="KW-0812">Transmembrane</keyword>
<feature type="transmembrane region" description="Helical" evidence="5">
    <location>
        <begin position="21"/>
        <end position="39"/>
    </location>
</feature>
<keyword evidence="4 5" id="KW-0472">Membrane</keyword>
<sequence>MQFRAIIENNKTKIKATWMADIEWLSAVVIAITIGFWATGKLPEYLVALLFLAAAACLHLAPTNIIFSGFTSEAFWLVLSGFILGFAINKVGLAERIAQHISGRFTSSWLKLIIGVVILAYGLAFIMPSNMGRIALLMPIVMAIADKVGLQSGSRGRIGLALAVGFGTFQLSATILPANVPNLVMAGAIETTYHLKLSYLNYLFLHMPILGLIKGSLVVLCIYFLFPAKLQPVAEQKTLPPMSRDEKKLGIVLAITLLFWITDTAHGISPAWVGLVAACFCLLPKVGFVTNDEFVKAVNIRTCIYVAGILSLATLVSYSNVGMVVGTYLQKMLPLDPNNPFIDFGSLVGLTSGLNFVVTANGVPALYTPLAESLSSATGFPLIAVLMVQVIGYSTPLLPYQASPIVVAMGMGKVPLMDGIRLCLILFILTFFLLVPLDYFWFKLLGVIP</sequence>
<feature type="transmembrane region" description="Helical" evidence="5">
    <location>
        <begin position="112"/>
        <end position="137"/>
    </location>
</feature>